<dbReference type="InterPro" id="IPR023196">
    <property type="entry name" value="Phosducin_N_dom_sf"/>
</dbReference>
<keyword evidence="6" id="KW-1185">Reference proteome</keyword>
<dbReference type="Proteomes" id="UP000646827">
    <property type="component" value="Unassembled WGS sequence"/>
</dbReference>
<feature type="region of interest" description="Disordered" evidence="3">
    <location>
        <begin position="1"/>
        <end position="46"/>
    </location>
</feature>
<dbReference type="Gene3D" id="1.10.168.10">
    <property type="entry name" value="Phosducin, domain 2"/>
    <property type="match status" value="1"/>
</dbReference>
<reference evidence="5 6" key="1">
    <citation type="submission" date="2020-12" db="EMBL/GenBank/DDBJ databases">
        <title>Metabolic potential, ecology and presence of endohyphal bacteria is reflected in genomic diversity of Mucoromycotina.</title>
        <authorList>
            <person name="Muszewska A."/>
            <person name="Okrasinska A."/>
            <person name="Steczkiewicz K."/>
            <person name="Drgas O."/>
            <person name="Orlowska M."/>
            <person name="Perlinska-Lenart U."/>
            <person name="Aleksandrzak-Piekarczyk T."/>
            <person name="Szatraj K."/>
            <person name="Zielenkiewicz U."/>
            <person name="Pilsyk S."/>
            <person name="Malc E."/>
            <person name="Mieczkowski P."/>
            <person name="Kruszewska J.S."/>
            <person name="Biernat P."/>
            <person name="Pawlowska J."/>
        </authorList>
    </citation>
    <scope>NUCLEOTIDE SEQUENCE [LARGE SCALE GENOMIC DNA]</scope>
    <source>
        <strain evidence="5 6">CBS 142.35</strain>
    </source>
</reference>
<dbReference type="SUPFAM" id="SSF52833">
    <property type="entry name" value="Thioredoxin-like"/>
    <property type="match status" value="1"/>
</dbReference>
<dbReference type="Gene3D" id="3.40.30.10">
    <property type="entry name" value="Glutaredoxin"/>
    <property type="match status" value="1"/>
</dbReference>
<evidence type="ECO:0000256" key="2">
    <source>
        <dbReference type="ARBA" id="ARBA00022553"/>
    </source>
</evidence>
<feature type="compositionally biased region" description="Polar residues" evidence="3">
    <location>
        <begin position="19"/>
        <end position="29"/>
    </location>
</feature>
<evidence type="ECO:0000256" key="3">
    <source>
        <dbReference type="SAM" id="MobiDB-lite"/>
    </source>
</evidence>
<dbReference type="OrthoDB" id="70588at2759"/>
<dbReference type="CDD" id="cd02987">
    <property type="entry name" value="Phd_like_Phd"/>
    <property type="match status" value="1"/>
</dbReference>
<dbReference type="InterPro" id="IPR001200">
    <property type="entry name" value="Phosducin"/>
</dbReference>
<accession>A0A8H7S9D9</accession>
<name>A0A8H7S9D9_9FUNG</name>
<evidence type="ECO:0000259" key="4">
    <source>
        <dbReference type="Pfam" id="PF02114"/>
    </source>
</evidence>
<dbReference type="PANTHER" id="PTHR46052:SF1">
    <property type="entry name" value="PHOSDUCIN-LIKE PROTEIN"/>
    <property type="match status" value="1"/>
</dbReference>
<dbReference type="PANTHER" id="PTHR46052">
    <property type="entry name" value="PHOSDUCIN-LIKE PROTEIN"/>
    <property type="match status" value="1"/>
</dbReference>
<evidence type="ECO:0000313" key="5">
    <source>
        <dbReference type="EMBL" id="KAG2224127.1"/>
    </source>
</evidence>
<protein>
    <recommendedName>
        <fullName evidence="4">Phosducin domain-containing protein</fullName>
    </recommendedName>
</protein>
<feature type="domain" description="Phosducin" evidence="4">
    <location>
        <begin position="37"/>
        <end position="247"/>
    </location>
</feature>
<gene>
    <name evidence="5" type="ORF">INT45_000142</name>
</gene>
<dbReference type="AlphaFoldDB" id="A0A8H7S9D9"/>
<dbReference type="InterPro" id="IPR051499">
    <property type="entry name" value="Phosducin-like_reg"/>
</dbReference>
<dbReference type="EMBL" id="JAEPRB010000048">
    <property type="protein sequence ID" value="KAG2224127.1"/>
    <property type="molecule type" value="Genomic_DNA"/>
</dbReference>
<organism evidence="5 6">
    <name type="scientific">Circinella minor</name>
    <dbReference type="NCBI Taxonomy" id="1195481"/>
    <lineage>
        <taxon>Eukaryota</taxon>
        <taxon>Fungi</taxon>
        <taxon>Fungi incertae sedis</taxon>
        <taxon>Mucoromycota</taxon>
        <taxon>Mucoromycotina</taxon>
        <taxon>Mucoromycetes</taxon>
        <taxon>Mucorales</taxon>
        <taxon>Lichtheimiaceae</taxon>
        <taxon>Circinella</taxon>
    </lineage>
</organism>
<evidence type="ECO:0000256" key="1">
    <source>
        <dbReference type="ARBA" id="ARBA00009686"/>
    </source>
</evidence>
<dbReference type="GO" id="GO:0008277">
    <property type="term" value="P:regulation of G protein-coupled receptor signaling pathway"/>
    <property type="evidence" value="ECO:0007669"/>
    <property type="project" value="InterPro"/>
</dbReference>
<comment type="similarity">
    <text evidence="1">Belongs to the phosducin family.</text>
</comment>
<dbReference type="InterPro" id="IPR024253">
    <property type="entry name" value="Phosducin_thioredoxin-like_dom"/>
</dbReference>
<sequence length="249" mass="28434">MNDPLLAQIQKEDADDSGSEYNSVETSTPEAFPGRKMGPQTGPKGVIADHAHYQREQREAQADSRRAYNERMMAKAPTTTTYLQDEAERQLVLEYPSDEKDNSDNDLFDEDDEEAIRLYREKRLEELKQMNNHQSRTMHRVFGKVEDITADDYATVIDKEWRTVPVVVHLYDESISTCRKLDEFLVDLAQKYALAKFIRVSAADLEFDLVGSPTILAYKAGMLVANLVRFVDYVGPRFSEEAVEAALVR</sequence>
<dbReference type="Pfam" id="PF02114">
    <property type="entry name" value="Phosducin"/>
    <property type="match status" value="1"/>
</dbReference>
<proteinExistence type="inferred from homology"/>
<evidence type="ECO:0000313" key="6">
    <source>
        <dbReference type="Proteomes" id="UP000646827"/>
    </source>
</evidence>
<keyword evidence="2" id="KW-0597">Phosphoprotein</keyword>
<dbReference type="InterPro" id="IPR036249">
    <property type="entry name" value="Thioredoxin-like_sf"/>
</dbReference>
<comment type="caution">
    <text evidence="5">The sequence shown here is derived from an EMBL/GenBank/DDBJ whole genome shotgun (WGS) entry which is preliminary data.</text>
</comment>